<dbReference type="InterPro" id="IPR019734">
    <property type="entry name" value="TPR_rpt"/>
</dbReference>
<evidence type="ECO:0000313" key="4">
    <source>
        <dbReference type="EMBL" id="NHC33547.1"/>
    </source>
</evidence>
<feature type="region of interest" description="Disordered" evidence="2">
    <location>
        <begin position="382"/>
        <end position="417"/>
    </location>
</feature>
<evidence type="ECO:0000313" key="5">
    <source>
        <dbReference type="Proteomes" id="UP000031532"/>
    </source>
</evidence>
<evidence type="ECO:0000256" key="2">
    <source>
        <dbReference type="SAM" id="MobiDB-lite"/>
    </source>
</evidence>
<organism evidence="4 5">
    <name type="scientific">Scytonema millei VB511283</name>
    <dbReference type="NCBI Taxonomy" id="1245923"/>
    <lineage>
        <taxon>Bacteria</taxon>
        <taxon>Bacillati</taxon>
        <taxon>Cyanobacteriota</taxon>
        <taxon>Cyanophyceae</taxon>
        <taxon>Nostocales</taxon>
        <taxon>Scytonemataceae</taxon>
        <taxon>Scytonema</taxon>
    </lineage>
</organism>
<dbReference type="Gene3D" id="1.25.40.10">
    <property type="entry name" value="Tetratricopeptide repeat domain"/>
    <property type="match status" value="3"/>
</dbReference>
<dbReference type="SMART" id="SM00028">
    <property type="entry name" value="TPR"/>
    <property type="match status" value="5"/>
</dbReference>
<dbReference type="InterPro" id="IPR011990">
    <property type="entry name" value="TPR-like_helical_dom_sf"/>
</dbReference>
<evidence type="ECO:0000259" key="3">
    <source>
        <dbReference type="Pfam" id="PF12770"/>
    </source>
</evidence>
<keyword evidence="1" id="KW-0802">TPR repeat</keyword>
<gene>
    <name evidence="4" type="ORF">QH73_0002530</name>
</gene>
<dbReference type="InterPro" id="IPR024983">
    <property type="entry name" value="CHAT_dom"/>
</dbReference>
<dbReference type="AlphaFoldDB" id="A0A9X5E1G9"/>
<reference evidence="4 5" key="1">
    <citation type="journal article" date="2015" name="Genome Announc.">
        <title>Draft Genome Sequence of the Terrestrial Cyanobacterium Scytonema millei VB511283, Isolated from Eastern India.</title>
        <authorList>
            <person name="Sen D."/>
            <person name="Chandrababunaidu M.M."/>
            <person name="Singh D."/>
            <person name="Sanghi N."/>
            <person name="Ghorai A."/>
            <person name="Mishra G.P."/>
            <person name="Madduluri M."/>
            <person name="Adhikary S.P."/>
            <person name="Tripathy S."/>
        </authorList>
    </citation>
    <scope>NUCLEOTIDE SEQUENCE [LARGE SCALE GENOMIC DNA]</scope>
    <source>
        <strain evidence="4 5">VB511283</strain>
    </source>
</reference>
<name>A0A9X5E1G9_9CYAN</name>
<dbReference type="Proteomes" id="UP000031532">
    <property type="component" value="Unassembled WGS sequence"/>
</dbReference>
<proteinExistence type="predicted"/>
<sequence length="927" mass="101890">MKNSHRKKSVSSHFRSQLEPIYFNRKRIIYSLFALVALLCTTQVPAIAKIPAPSATIPSQSIPIAQTGDRLQQGKTFYDTGQYAEAVNVLQQALQDYRAKNDTLKQALALSNLSLTYQQLGAWTEAKQAIDESLKLLGYAAEKTPESRLPCTGAQQCAPTDSRTQEVLAQALDIQARLQLLTGEAETAIETWGRSAALYTQVGNKAGEIRSQINSVQALRAMGLYSRALTKSTELNQSLRNTPASLTKAVSLRSLGEVLQQVGDLEQSRKTLQESLQIAQSLPSAPETAATLLSLGNTVSAQGDTDAALDYYQQAEKSAPTANTKLQAQLNQLQVLSQTQRDSAARELIPQIETQLAQLPPSRATVYAHINFADSLMKLGSREQGAGSRGKKAEGAETQGSRGAEEQQPSTVNRQPSTQEIAKVLATAVQQARSLKDPRAEAYALGSLGGLYEQVGQLAEAKKLTQQALSITQSIDAPDIAYSWQWQLGRLLKAEQDNKGAIAAYADAVKTLQSLRNDLVSINPSVQFSFRESVEPVYRQFVGLLLQDDGTQPSQDNLNQARSVFESLKAAELVDFFRAACLDTQPTQIDRVDPQAAVIYPVILEDRLEVILSLPKQPLRHYATALPRTQVESAIDQLRQNLVIRYSQDFLTLSQQVYDWLIRPAAADIDKSGVKTLVFVLDISLQKLPMAALHDGKQFLVQKYSVALTPSLELLQPQPLSRERLRALTAGLTEPRGDYPALTNVALELNQIRSEVPGRELLNQNFTSTSLRNQIKSLPFSIVHIASHAQFGSQADQTYILAWDGPINVKQLDELLRVREPSSDLERPNAIELLVLSGCRTVAGDRRAALGMAGVAVRAGARSTLATLWYVSDAATVPLMSQFYQELSTAEMTKAEALRRAQLALLQNPRYRHPVYWAPYVLVGNWL</sequence>
<dbReference type="EMBL" id="JTJC03000001">
    <property type="protein sequence ID" value="NHC33547.1"/>
    <property type="molecule type" value="Genomic_DNA"/>
</dbReference>
<keyword evidence="5" id="KW-1185">Reference proteome</keyword>
<dbReference type="PANTHER" id="PTHR10098">
    <property type="entry name" value="RAPSYN-RELATED"/>
    <property type="match status" value="1"/>
</dbReference>
<protein>
    <submittedName>
        <fullName evidence="4">CHAT domain-containing protein</fullName>
    </submittedName>
</protein>
<comment type="caution">
    <text evidence="4">The sequence shown here is derived from an EMBL/GenBank/DDBJ whole genome shotgun (WGS) entry which is preliminary data.</text>
</comment>
<feature type="repeat" description="TPR" evidence="1">
    <location>
        <begin position="289"/>
        <end position="322"/>
    </location>
</feature>
<dbReference type="RefSeq" id="WP_039715100.1">
    <property type="nucleotide sequence ID" value="NZ_JTJC03000001.1"/>
</dbReference>
<dbReference type="PANTHER" id="PTHR10098:SF108">
    <property type="entry name" value="TETRATRICOPEPTIDE REPEAT PROTEIN 28"/>
    <property type="match status" value="1"/>
</dbReference>
<evidence type="ECO:0000256" key="1">
    <source>
        <dbReference type="PROSITE-ProRule" id="PRU00339"/>
    </source>
</evidence>
<dbReference type="SUPFAM" id="SSF48452">
    <property type="entry name" value="TPR-like"/>
    <property type="match status" value="3"/>
</dbReference>
<dbReference type="Pfam" id="PF12770">
    <property type="entry name" value="CHAT"/>
    <property type="match status" value="1"/>
</dbReference>
<dbReference type="PROSITE" id="PS50005">
    <property type="entry name" value="TPR"/>
    <property type="match status" value="1"/>
</dbReference>
<feature type="compositionally biased region" description="Polar residues" evidence="2">
    <location>
        <begin position="407"/>
        <end position="417"/>
    </location>
</feature>
<feature type="domain" description="CHAT" evidence="3">
    <location>
        <begin position="653"/>
        <end position="925"/>
    </location>
</feature>
<accession>A0A9X5E1G9</accession>
<dbReference type="Pfam" id="PF13424">
    <property type="entry name" value="TPR_12"/>
    <property type="match status" value="1"/>
</dbReference>
<dbReference type="OrthoDB" id="446317at2"/>